<evidence type="ECO:0000256" key="1">
    <source>
        <dbReference type="SAM" id="MobiDB-lite"/>
    </source>
</evidence>
<feature type="domain" description="Trematode PH-like" evidence="2">
    <location>
        <begin position="14"/>
        <end position="136"/>
    </location>
</feature>
<feature type="compositionally biased region" description="Basic and acidic residues" evidence="1">
    <location>
        <begin position="164"/>
        <end position="179"/>
    </location>
</feature>
<proteinExistence type="predicted"/>
<accession>A0A3P6UZJ8</accession>
<dbReference type="EMBL" id="UYRU01043750">
    <property type="protein sequence ID" value="VDK83664.1"/>
    <property type="molecule type" value="Genomic_DNA"/>
</dbReference>
<evidence type="ECO:0000313" key="4">
    <source>
        <dbReference type="Proteomes" id="UP000281553"/>
    </source>
</evidence>
<sequence length="211" mass="23347">MATLKPIGTDKKKAPLYFEDTVQIYGPIPRNAKAPFNPQDAQKGLKKLLEGKKSIKAKMVAGETGLGLKKKGIGGKKPPMEKMPYTGVKGFYQFSDNPGCVVVAVETKEIKPQYVIFAPTTVEKAVRLVKVFQAAQWAEKSNLKNKPAPLPEIDNSAAVASSRRSSEVLSRRSPTDFKHKLSQQQKNCGDSKRTSTEESFRIFIFIVFSQI</sequence>
<organism evidence="3 4">
    <name type="scientific">Dibothriocephalus latus</name>
    <name type="common">Fish tapeworm</name>
    <name type="synonym">Diphyllobothrium latum</name>
    <dbReference type="NCBI Taxonomy" id="60516"/>
    <lineage>
        <taxon>Eukaryota</taxon>
        <taxon>Metazoa</taxon>
        <taxon>Spiralia</taxon>
        <taxon>Lophotrochozoa</taxon>
        <taxon>Platyhelminthes</taxon>
        <taxon>Cestoda</taxon>
        <taxon>Eucestoda</taxon>
        <taxon>Diphyllobothriidea</taxon>
        <taxon>Diphyllobothriidae</taxon>
        <taxon>Dibothriocephalus</taxon>
    </lineage>
</organism>
<dbReference type="Pfam" id="PF25356">
    <property type="entry name" value="PH_trem"/>
    <property type="match status" value="1"/>
</dbReference>
<feature type="region of interest" description="Disordered" evidence="1">
    <location>
        <begin position="144"/>
        <end position="193"/>
    </location>
</feature>
<dbReference type="InterPro" id="IPR057376">
    <property type="entry name" value="PH_trem"/>
</dbReference>
<dbReference type="AlphaFoldDB" id="A0A3P6UZJ8"/>
<evidence type="ECO:0000313" key="3">
    <source>
        <dbReference type="EMBL" id="VDK83664.1"/>
    </source>
</evidence>
<keyword evidence="4" id="KW-1185">Reference proteome</keyword>
<protein>
    <recommendedName>
        <fullName evidence="2">Trematode PH-like domain-containing protein</fullName>
    </recommendedName>
</protein>
<dbReference type="Proteomes" id="UP000281553">
    <property type="component" value="Unassembled WGS sequence"/>
</dbReference>
<reference evidence="3 4" key="1">
    <citation type="submission" date="2018-11" db="EMBL/GenBank/DDBJ databases">
        <authorList>
            <consortium name="Pathogen Informatics"/>
        </authorList>
    </citation>
    <scope>NUCLEOTIDE SEQUENCE [LARGE SCALE GENOMIC DNA]</scope>
</reference>
<dbReference type="OrthoDB" id="6282001at2759"/>
<name>A0A3P6UZJ8_DIBLA</name>
<evidence type="ECO:0000259" key="2">
    <source>
        <dbReference type="Pfam" id="PF25356"/>
    </source>
</evidence>
<gene>
    <name evidence="3" type="ORF">DILT_LOCUS3491</name>
</gene>